<proteinExistence type="predicted"/>
<dbReference type="STRING" id="569882.SAMN04490248_101263"/>
<gene>
    <name evidence="1" type="ORF">SAMN04490248_101263</name>
</gene>
<protein>
    <submittedName>
        <fullName evidence="1">Flagellar assembly protein FliH</fullName>
    </submittedName>
</protein>
<organism evidence="1 2">
    <name type="scientific">Salinihabitans flavidus</name>
    <dbReference type="NCBI Taxonomy" id="569882"/>
    <lineage>
        <taxon>Bacteria</taxon>
        <taxon>Pseudomonadati</taxon>
        <taxon>Pseudomonadota</taxon>
        <taxon>Alphaproteobacteria</taxon>
        <taxon>Rhodobacterales</taxon>
        <taxon>Roseobacteraceae</taxon>
        <taxon>Salinihabitans</taxon>
    </lineage>
</organism>
<evidence type="ECO:0000313" key="1">
    <source>
        <dbReference type="EMBL" id="SEO07741.1"/>
    </source>
</evidence>
<dbReference type="AlphaFoldDB" id="A0A1H8LRL3"/>
<keyword evidence="1" id="KW-0969">Cilium</keyword>
<keyword evidence="2" id="KW-1185">Reference proteome</keyword>
<evidence type="ECO:0000313" key="2">
    <source>
        <dbReference type="Proteomes" id="UP000198893"/>
    </source>
</evidence>
<dbReference type="OrthoDB" id="7870971at2"/>
<sequence length="196" mass="21023">MSIAHLLEDFSTPTADTPTHAETTGDADMLASFEQGYKAGWDDAIKASSEEQAHIAADLARNLQDLSFTYTEAYVAMAAAMKPVLEQIVTKVLPPIAQASLVPRIVEQLEDLCKGATDVTAEIVAAPGTAERLSAYLPGSISMPVEILEDSSLTDGQAFIRLGTREKQIAMDDVLSGIEEAIAGFFHETEKEARHG</sequence>
<keyword evidence="1" id="KW-0966">Cell projection</keyword>
<name>A0A1H8LRL3_9RHOB</name>
<keyword evidence="1" id="KW-0282">Flagellum</keyword>
<dbReference type="RefSeq" id="WP_093114823.1">
    <property type="nucleotide sequence ID" value="NZ_FODS01000001.1"/>
</dbReference>
<accession>A0A1H8LRL3</accession>
<reference evidence="1 2" key="1">
    <citation type="submission" date="2016-10" db="EMBL/GenBank/DDBJ databases">
        <authorList>
            <person name="de Groot N.N."/>
        </authorList>
    </citation>
    <scope>NUCLEOTIDE SEQUENCE [LARGE SCALE GENOMIC DNA]</scope>
    <source>
        <strain evidence="1 2">DSM 27842</strain>
    </source>
</reference>
<dbReference type="Proteomes" id="UP000198893">
    <property type="component" value="Unassembled WGS sequence"/>
</dbReference>
<dbReference type="EMBL" id="FODS01000001">
    <property type="protein sequence ID" value="SEO07741.1"/>
    <property type="molecule type" value="Genomic_DNA"/>
</dbReference>